<dbReference type="EMBL" id="MCFA01000023">
    <property type="protein sequence ID" value="ORY15695.1"/>
    <property type="molecule type" value="Genomic_DNA"/>
</dbReference>
<organism evidence="4 5">
    <name type="scientific">Clohesyomyces aquaticus</name>
    <dbReference type="NCBI Taxonomy" id="1231657"/>
    <lineage>
        <taxon>Eukaryota</taxon>
        <taxon>Fungi</taxon>
        <taxon>Dikarya</taxon>
        <taxon>Ascomycota</taxon>
        <taxon>Pezizomycotina</taxon>
        <taxon>Dothideomycetes</taxon>
        <taxon>Pleosporomycetidae</taxon>
        <taxon>Pleosporales</taxon>
        <taxon>Lindgomycetaceae</taxon>
        <taxon>Clohesyomyces</taxon>
    </lineage>
</organism>
<dbReference type="STRING" id="1231657.A0A1Y2A0X9"/>
<evidence type="ECO:0000259" key="3">
    <source>
        <dbReference type="PROSITE" id="PS50048"/>
    </source>
</evidence>
<keyword evidence="5" id="KW-1185">Reference proteome</keyword>
<keyword evidence="1" id="KW-0539">Nucleus</keyword>
<dbReference type="InterPro" id="IPR001138">
    <property type="entry name" value="Zn2Cys6_DnaBD"/>
</dbReference>
<reference evidence="4 5" key="1">
    <citation type="submission" date="2016-07" db="EMBL/GenBank/DDBJ databases">
        <title>Pervasive Adenine N6-methylation of Active Genes in Fungi.</title>
        <authorList>
            <consortium name="DOE Joint Genome Institute"/>
            <person name="Mondo S.J."/>
            <person name="Dannebaum R.O."/>
            <person name="Kuo R.C."/>
            <person name="Labutti K."/>
            <person name="Haridas S."/>
            <person name="Kuo A."/>
            <person name="Salamov A."/>
            <person name="Ahrendt S.R."/>
            <person name="Lipzen A."/>
            <person name="Sullivan W."/>
            <person name="Andreopoulos W.B."/>
            <person name="Clum A."/>
            <person name="Lindquist E."/>
            <person name="Daum C."/>
            <person name="Ramamoorthy G.K."/>
            <person name="Gryganskyi A."/>
            <person name="Culley D."/>
            <person name="Magnuson J.K."/>
            <person name="James T.Y."/>
            <person name="O'Malley M.A."/>
            <person name="Stajich J.E."/>
            <person name="Spatafora J.W."/>
            <person name="Visel A."/>
            <person name="Grigoriev I.V."/>
        </authorList>
    </citation>
    <scope>NUCLEOTIDE SEQUENCE [LARGE SCALE GENOMIC DNA]</scope>
    <source>
        <strain evidence="4 5">CBS 115471</strain>
    </source>
</reference>
<proteinExistence type="predicted"/>
<dbReference type="Proteomes" id="UP000193144">
    <property type="component" value="Unassembled WGS sequence"/>
</dbReference>
<feature type="region of interest" description="Disordered" evidence="2">
    <location>
        <begin position="279"/>
        <end position="309"/>
    </location>
</feature>
<name>A0A1Y2A0X9_9PLEO</name>
<feature type="domain" description="Zn(2)-C6 fungal-type" evidence="3">
    <location>
        <begin position="77"/>
        <end position="113"/>
    </location>
</feature>
<evidence type="ECO:0000313" key="4">
    <source>
        <dbReference type="EMBL" id="ORY15695.1"/>
    </source>
</evidence>
<sequence length="530" mass="57524">MEYEFARYGPSVAALTMPPSPHYYLNARNMPLDISSALRFDPRGGGGPVGGQHNRTYPIRDDATTESGQARRRIAVACARCRKRKIRCSGDPGNGSGCHNCRASGVDLSQCQFHRVGSSNATDLITNMNVAQSLASMTQQNAMINAASNAMFQRALMAHQHPALNTRSTYQTWAIPGSEDTSPVEQYGLGSTTAYLSNQDSMANVYGHNYRYQVNQKALRSASTPYLDQDSYPSSSHPCVSASLRNVVLNEPTSPLSMSSLQCNLPLTSTLAALTLPERPHPRQSQALVATAPQRQLPRPQPNPTQTSRNVVDQLQDQRLRSPQLMNGISYATNTVGDAKPSVAWNLETTPAELQDGPVTETTAANLVLQTNSSKDYARPTTPPDDTIAYVPVTSSSSNGDTTATSAPQELNFSTAPLFEPLSTPTPSVTYSNFRNYSLPTSSSAESLNVLARQASQTNLYSFSAESSSKRTSLDDLASEAVLVSGQRYAPLGEPPAQPQTSRVDNFRRESFEVRVPCQRASMSNPNRIF</sequence>
<dbReference type="CDD" id="cd00067">
    <property type="entry name" value="GAL4"/>
    <property type="match status" value="1"/>
</dbReference>
<gene>
    <name evidence="4" type="ORF">BCR34DRAFT_161378</name>
</gene>
<dbReference type="Gene3D" id="4.10.240.10">
    <property type="entry name" value="Zn(2)-C6 fungal-type DNA-binding domain"/>
    <property type="match status" value="1"/>
</dbReference>
<dbReference type="InterPro" id="IPR036864">
    <property type="entry name" value="Zn2-C6_fun-type_DNA-bd_sf"/>
</dbReference>
<evidence type="ECO:0000256" key="2">
    <source>
        <dbReference type="SAM" id="MobiDB-lite"/>
    </source>
</evidence>
<evidence type="ECO:0000256" key="1">
    <source>
        <dbReference type="ARBA" id="ARBA00023242"/>
    </source>
</evidence>
<dbReference type="GO" id="GO:0008270">
    <property type="term" value="F:zinc ion binding"/>
    <property type="evidence" value="ECO:0007669"/>
    <property type="project" value="InterPro"/>
</dbReference>
<dbReference type="GO" id="GO:0000981">
    <property type="term" value="F:DNA-binding transcription factor activity, RNA polymerase II-specific"/>
    <property type="evidence" value="ECO:0007669"/>
    <property type="project" value="InterPro"/>
</dbReference>
<dbReference type="Pfam" id="PF00172">
    <property type="entry name" value="Zn_clus"/>
    <property type="match status" value="1"/>
</dbReference>
<dbReference type="OrthoDB" id="5394557at2759"/>
<dbReference type="SMART" id="SM00066">
    <property type="entry name" value="GAL4"/>
    <property type="match status" value="1"/>
</dbReference>
<accession>A0A1Y2A0X9</accession>
<evidence type="ECO:0000313" key="5">
    <source>
        <dbReference type="Proteomes" id="UP000193144"/>
    </source>
</evidence>
<protein>
    <recommendedName>
        <fullName evidence="3">Zn(2)-C6 fungal-type domain-containing protein</fullName>
    </recommendedName>
</protein>
<dbReference type="PROSITE" id="PS50048">
    <property type="entry name" value="ZN2_CY6_FUNGAL_2"/>
    <property type="match status" value="1"/>
</dbReference>
<comment type="caution">
    <text evidence="4">The sequence shown here is derived from an EMBL/GenBank/DDBJ whole genome shotgun (WGS) entry which is preliminary data.</text>
</comment>
<dbReference type="AlphaFoldDB" id="A0A1Y2A0X9"/>
<dbReference type="SUPFAM" id="SSF57701">
    <property type="entry name" value="Zn2/Cys6 DNA-binding domain"/>
    <property type="match status" value="1"/>
</dbReference>
<feature type="region of interest" description="Disordered" evidence="2">
    <location>
        <begin position="44"/>
        <end position="68"/>
    </location>
</feature>